<organism evidence="3 4">
    <name type="scientific">Crocodylus porosus</name>
    <name type="common">Saltwater crocodile</name>
    <name type="synonym">Estuarine crocodile</name>
    <dbReference type="NCBI Taxonomy" id="8502"/>
    <lineage>
        <taxon>Eukaryota</taxon>
        <taxon>Metazoa</taxon>
        <taxon>Chordata</taxon>
        <taxon>Craniata</taxon>
        <taxon>Vertebrata</taxon>
        <taxon>Euteleostomi</taxon>
        <taxon>Archelosauria</taxon>
        <taxon>Archosauria</taxon>
        <taxon>Crocodylia</taxon>
        <taxon>Longirostres</taxon>
        <taxon>Crocodylidae</taxon>
        <taxon>Crocodylus</taxon>
    </lineage>
</organism>
<dbReference type="GeneTree" id="ENSGT00940000159693"/>
<reference evidence="3" key="2">
    <citation type="submission" date="2025-09" db="UniProtKB">
        <authorList>
            <consortium name="Ensembl"/>
        </authorList>
    </citation>
    <scope>IDENTIFICATION</scope>
</reference>
<keyword evidence="4" id="KW-1185">Reference proteome</keyword>
<name>A0A7M4E1I4_CROPO</name>
<dbReference type="AlphaFoldDB" id="A0A7M4E1I4"/>
<accession>A0A7M4E1I4</accession>
<dbReference type="PANTHER" id="PTHR32289:SF4">
    <property type="entry name" value="PROTEIN FAM167B"/>
    <property type="match status" value="1"/>
</dbReference>
<reference evidence="3" key="1">
    <citation type="submission" date="2025-08" db="UniProtKB">
        <authorList>
            <consortium name="Ensembl"/>
        </authorList>
    </citation>
    <scope>IDENTIFICATION</scope>
</reference>
<dbReference type="Pfam" id="PF11652">
    <property type="entry name" value="FAM167"/>
    <property type="match status" value="1"/>
</dbReference>
<sequence>ETAPRPGPLLCISVLLAVHCSWSLPAGWFKGPHGISHLKFKELGEEESNSDEENLDSVKALTAKLKLQTRRPSYLEWKARVQSQSWRNGAKEATIGLLKEEQSGDVAPEGSPTQRASGGICGFATMDDALEWLRKELQEMQAVDHQLARQLMQLRGQIHRLKVEQACHQHKEMLDDATFGLEGCEEDSDLLCNIPPKAAFLLSTPLKHIGVTRMNINSRRFSLC</sequence>
<comment type="similarity">
    <text evidence="1">Belongs to the FAM167 (SEC) family.</text>
</comment>
<dbReference type="Ensembl" id="ENSCPRT00005003494.1">
    <property type="protein sequence ID" value="ENSCPRP00005002994.1"/>
    <property type="gene ID" value="ENSCPRG00005002181.1"/>
</dbReference>
<keyword evidence="2" id="KW-0732">Signal</keyword>
<feature type="signal peptide" evidence="2">
    <location>
        <begin position="1"/>
        <end position="23"/>
    </location>
</feature>
<dbReference type="InterPro" id="IPR051771">
    <property type="entry name" value="FAM167_domain"/>
</dbReference>
<evidence type="ECO:0000313" key="3">
    <source>
        <dbReference type="Ensembl" id="ENSCPRP00005002994.1"/>
    </source>
</evidence>
<dbReference type="PANTHER" id="PTHR32289">
    <property type="entry name" value="PROTEIN FAM167A"/>
    <property type="match status" value="1"/>
</dbReference>
<proteinExistence type="inferred from homology"/>
<evidence type="ECO:0000256" key="1">
    <source>
        <dbReference type="ARBA" id="ARBA00005489"/>
    </source>
</evidence>
<dbReference type="InterPro" id="IPR024280">
    <property type="entry name" value="FAM167"/>
</dbReference>
<protein>
    <submittedName>
        <fullName evidence="3">Family with sequence similarity 167 member B</fullName>
    </submittedName>
</protein>
<feature type="chain" id="PRO_5029713925" evidence="2">
    <location>
        <begin position="24"/>
        <end position="224"/>
    </location>
</feature>
<evidence type="ECO:0000313" key="4">
    <source>
        <dbReference type="Proteomes" id="UP000594220"/>
    </source>
</evidence>
<dbReference type="Proteomes" id="UP000594220">
    <property type="component" value="Unplaced"/>
</dbReference>
<gene>
    <name evidence="3" type="primary">FAM167B</name>
</gene>
<evidence type="ECO:0000256" key="2">
    <source>
        <dbReference type="SAM" id="SignalP"/>
    </source>
</evidence>